<dbReference type="Pfam" id="PF11860">
    <property type="entry name" value="Muramidase"/>
    <property type="match status" value="1"/>
</dbReference>
<dbReference type="EMBL" id="JBHLYW010000022">
    <property type="protein sequence ID" value="MFC0079473.1"/>
    <property type="molecule type" value="Genomic_DNA"/>
</dbReference>
<name>A0ABV6BVK3_9FLAO</name>
<comment type="caution">
    <text evidence="2">The sequence shown here is derived from an EMBL/GenBank/DDBJ whole genome shotgun (WGS) entry which is preliminary data.</text>
</comment>
<organism evidence="2 3">
    <name type="scientific">Flavobacterium procerum</name>
    <dbReference type="NCBI Taxonomy" id="1455569"/>
    <lineage>
        <taxon>Bacteria</taxon>
        <taxon>Pseudomonadati</taxon>
        <taxon>Bacteroidota</taxon>
        <taxon>Flavobacteriia</taxon>
        <taxon>Flavobacteriales</taxon>
        <taxon>Flavobacteriaceae</taxon>
        <taxon>Flavobacterium</taxon>
    </lineage>
</organism>
<dbReference type="RefSeq" id="WP_379687102.1">
    <property type="nucleotide sequence ID" value="NZ_JBHLYW010000022.1"/>
</dbReference>
<evidence type="ECO:0000259" key="1">
    <source>
        <dbReference type="Pfam" id="PF11860"/>
    </source>
</evidence>
<protein>
    <submittedName>
        <fullName evidence="2">N-acetylmuramidase domain-containing protein</fullName>
    </submittedName>
</protein>
<dbReference type="Proteomes" id="UP001589734">
    <property type="component" value="Unassembled WGS sequence"/>
</dbReference>
<feature type="domain" description="N-acetylmuramidase" evidence="1">
    <location>
        <begin position="3"/>
        <end position="38"/>
    </location>
</feature>
<evidence type="ECO:0000313" key="2">
    <source>
        <dbReference type="EMBL" id="MFC0079473.1"/>
    </source>
</evidence>
<dbReference type="InterPro" id="IPR024408">
    <property type="entry name" value="Muramidase"/>
</dbReference>
<gene>
    <name evidence="2" type="ORF">ACFFLS_20670</name>
</gene>
<proteinExistence type="predicted"/>
<keyword evidence="3" id="KW-1185">Reference proteome</keyword>
<reference evidence="2 3" key="1">
    <citation type="submission" date="2024-09" db="EMBL/GenBank/DDBJ databases">
        <authorList>
            <person name="Sun Q."/>
            <person name="Mori K."/>
        </authorList>
    </citation>
    <scope>NUCLEOTIDE SEQUENCE [LARGE SCALE GENOMIC DNA]</scope>
    <source>
        <strain evidence="2 3">CGMCC 1.12926</strain>
    </source>
</reference>
<accession>A0ABV6BVK3</accession>
<sequence length="40" mass="4762">MIALLRNKNWASFALKYNGPAYKTNKYDEKLARAYAKYFK</sequence>
<evidence type="ECO:0000313" key="3">
    <source>
        <dbReference type="Proteomes" id="UP001589734"/>
    </source>
</evidence>